<dbReference type="InterPro" id="IPR002711">
    <property type="entry name" value="HNH"/>
</dbReference>
<dbReference type="GO" id="GO:0008270">
    <property type="term" value="F:zinc ion binding"/>
    <property type="evidence" value="ECO:0007669"/>
    <property type="project" value="InterPro"/>
</dbReference>
<proteinExistence type="predicted"/>
<evidence type="ECO:0000313" key="2">
    <source>
        <dbReference type="EMBL" id="PPU43791.1"/>
    </source>
</evidence>
<dbReference type="EMBL" id="MDEE01000100">
    <property type="protein sequence ID" value="PPU43791.1"/>
    <property type="molecule type" value="Genomic_DNA"/>
</dbReference>
<sequence length="116" mass="13210">MSNKRLKSLRTNAFHAQSGRCYYCDRPMWLSSPNELGLRPRSARPYQCTAEHLIAQQDGGLDVPENVVAAHTRCNQGRHKRQGPAPSSDVFKRLVRKRLAMGRWWPTPPTGTHIEC</sequence>
<dbReference type="Pfam" id="PF01844">
    <property type="entry name" value="HNH"/>
    <property type="match status" value="1"/>
</dbReference>
<organism evidence="2 3">
    <name type="scientific">Xanthomonas dyei</name>
    <dbReference type="NCBI Taxonomy" id="743699"/>
    <lineage>
        <taxon>Bacteria</taxon>
        <taxon>Pseudomonadati</taxon>
        <taxon>Pseudomonadota</taxon>
        <taxon>Gammaproteobacteria</taxon>
        <taxon>Lysobacterales</taxon>
        <taxon>Lysobacteraceae</taxon>
        <taxon>Xanthomonas</taxon>
    </lineage>
</organism>
<evidence type="ECO:0000313" key="3">
    <source>
        <dbReference type="Proteomes" id="UP000238908"/>
    </source>
</evidence>
<gene>
    <name evidence="2" type="ORF">XdyCFBP7245_23210</name>
</gene>
<protein>
    <recommendedName>
        <fullName evidence="1">HNH domain-containing protein</fullName>
    </recommendedName>
</protein>
<dbReference type="Proteomes" id="UP000238908">
    <property type="component" value="Unassembled WGS sequence"/>
</dbReference>
<dbReference type="RefSeq" id="WP_104617712.1">
    <property type="nucleotide sequence ID" value="NZ_JBHRWZ010000009.1"/>
</dbReference>
<comment type="caution">
    <text evidence="2">The sequence shown here is derived from an EMBL/GenBank/DDBJ whole genome shotgun (WGS) entry which is preliminary data.</text>
</comment>
<evidence type="ECO:0000259" key="1">
    <source>
        <dbReference type="Pfam" id="PF01844"/>
    </source>
</evidence>
<accession>A0A2S7BEZ0</accession>
<name>A0A2S7BEZ0_9XANT</name>
<dbReference type="Gene3D" id="1.10.30.50">
    <property type="match status" value="1"/>
</dbReference>
<dbReference type="GO" id="GO:0004519">
    <property type="term" value="F:endonuclease activity"/>
    <property type="evidence" value="ECO:0007669"/>
    <property type="project" value="InterPro"/>
</dbReference>
<feature type="domain" description="HNH" evidence="1">
    <location>
        <begin position="21"/>
        <end position="81"/>
    </location>
</feature>
<reference evidence="2 3" key="1">
    <citation type="submission" date="2016-08" db="EMBL/GenBank/DDBJ databases">
        <authorList>
            <person name="Seilhamer J.J."/>
        </authorList>
    </citation>
    <scope>NUCLEOTIDE SEQUENCE [LARGE SCALE GENOMIC DNA]</scope>
    <source>
        <strain evidence="2 3">CFBP7245</strain>
    </source>
</reference>
<dbReference type="GO" id="GO:0003676">
    <property type="term" value="F:nucleic acid binding"/>
    <property type="evidence" value="ECO:0007669"/>
    <property type="project" value="InterPro"/>
</dbReference>
<dbReference type="AlphaFoldDB" id="A0A2S7BEZ0"/>